<feature type="compositionally biased region" description="Pro residues" evidence="1">
    <location>
        <begin position="264"/>
        <end position="276"/>
    </location>
</feature>
<reference evidence="3 4" key="1">
    <citation type="submission" date="2018-04" db="EMBL/GenBank/DDBJ databases">
        <title>The genome of golden apple snail Pomacea canaliculata provides insight into stress tolerance and invasive adaptation.</title>
        <authorList>
            <person name="Liu C."/>
            <person name="Liu B."/>
            <person name="Ren Y."/>
            <person name="Zhang Y."/>
            <person name="Wang H."/>
            <person name="Li S."/>
            <person name="Jiang F."/>
            <person name="Yin L."/>
            <person name="Zhang G."/>
            <person name="Qian W."/>
            <person name="Fan W."/>
        </authorList>
    </citation>
    <scope>NUCLEOTIDE SEQUENCE [LARGE SCALE GENOMIC DNA]</scope>
    <source>
        <strain evidence="3">SZHN2017</strain>
        <tissue evidence="3">Muscle</tissue>
    </source>
</reference>
<feature type="region of interest" description="Disordered" evidence="1">
    <location>
        <begin position="105"/>
        <end position="159"/>
    </location>
</feature>
<feature type="region of interest" description="Disordered" evidence="1">
    <location>
        <begin position="257"/>
        <end position="276"/>
    </location>
</feature>
<organism evidence="3 4">
    <name type="scientific">Pomacea canaliculata</name>
    <name type="common">Golden apple snail</name>
    <dbReference type="NCBI Taxonomy" id="400727"/>
    <lineage>
        <taxon>Eukaryota</taxon>
        <taxon>Metazoa</taxon>
        <taxon>Spiralia</taxon>
        <taxon>Lophotrochozoa</taxon>
        <taxon>Mollusca</taxon>
        <taxon>Gastropoda</taxon>
        <taxon>Caenogastropoda</taxon>
        <taxon>Architaenioglossa</taxon>
        <taxon>Ampullarioidea</taxon>
        <taxon>Ampullariidae</taxon>
        <taxon>Pomacea</taxon>
    </lineage>
</organism>
<dbReference type="EMBL" id="PZQS01000001">
    <property type="protein sequence ID" value="PVD39321.1"/>
    <property type="molecule type" value="Genomic_DNA"/>
</dbReference>
<dbReference type="InterPro" id="IPR004827">
    <property type="entry name" value="bZIP"/>
</dbReference>
<evidence type="ECO:0000313" key="3">
    <source>
        <dbReference type="EMBL" id="PVD39321.1"/>
    </source>
</evidence>
<protein>
    <recommendedName>
        <fullName evidence="2">BZIP domain-containing protein</fullName>
    </recommendedName>
</protein>
<accession>A0A2T7Q0X5</accession>
<feature type="compositionally biased region" description="Polar residues" evidence="1">
    <location>
        <begin position="125"/>
        <end position="147"/>
    </location>
</feature>
<feature type="domain" description="BZIP" evidence="2">
    <location>
        <begin position="41"/>
        <end position="91"/>
    </location>
</feature>
<sequence length="276" mass="31102">MATHLLEASLSTPTPGKSRQKRKWNDLDPQVAKGELESASPEKTERRREQKRRHAQKKREQEKKRKHSLEEENTRLKTENEKLSRITEKLRFVANILQGVANHARESCNKMPTPEIPSSDMEQRNVPSTSHQSRVDQSPASTSGPTHDTSKMVAPPPPASWQKLNEAVLQPKFNFPFEDGEDEELGSDPELLSALPSLSGFEYGKTLLDDFMSECASSDCNSMRLTLQAADCNDGFVRHVSPQVLRLSLRYMQKRNSLGKPIHPARPPFDPPGAEK</sequence>
<feature type="compositionally biased region" description="Basic and acidic residues" evidence="1">
    <location>
        <begin position="58"/>
        <end position="85"/>
    </location>
</feature>
<evidence type="ECO:0000259" key="2">
    <source>
        <dbReference type="PROSITE" id="PS50217"/>
    </source>
</evidence>
<evidence type="ECO:0000256" key="1">
    <source>
        <dbReference type="SAM" id="MobiDB-lite"/>
    </source>
</evidence>
<dbReference type="Proteomes" id="UP000245119">
    <property type="component" value="Linkage Group LG1"/>
</dbReference>
<comment type="caution">
    <text evidence="3">The sequence shown here is derived from an EMBL/GenBank/DDBJ whole genome shotgun (WGS) entry which is preliminary data.</text>
</comment>
<evidence type="ECO:0000313" key="4">
    <source>
        <dbReference type="Proteomes" id="UP000245119"/>
    </source>
</evidence>
<proteinExistence type="predicted"/>
<keyword evidence="4" id="KW-1185">Reference proteome</keyword>
<name>A0A2T7Q0X5_POMCA</name>
<dbReference type="GO" id="GO:0003700">
    <property type="term" value="F:DNA-binding transcription factor activity"/>
    <property type="evidence" value="ECO:0007669"/>
    <property type="project" value="InterPro"/>
</dbReference>
<gene>
    <name evidence="3" type="ORF">C0Q70_01950</name>
</gene>
<feature type="compositionally biased region" description="Basic and acidic residues" evidence="1">
    <location>
        <begin position="34"/>
        <end position="48"/>
    </location>
</feature>
<dbReference type="PROSITE" id="PS50217">
    <property type="entry name" value="BZIP"/>
    <property type="match status" value="1"/>
</dbReference>
<dbReference type="AlphaFoldDB" id="A0A2T7Q0X5"/>
<feature type="region of interest" description="Disordered" evidence="1">
    <location>
        <begin position="1"/>
        <end position="85"/>
    </location>
</feature>